<dbReference type="SUPFAM" id="SSF81321">
    <property type="entry name" value="Family A G protein-coupled receptor-like"/>
    <property type="match status" value="1"/>
</dbReference>
<name>A0A835TTB2_9PASS</name>
<dbReference type="Gene3D" id="1.20.1070.10">
    <property type="entry name" value="Rhodopsin 7-helix transmembrane proteins"/>
    <property type="match status" value="1"/>
</dbReference>
<evidence type="ECO:0000313" key="15">
    <source>
        <dbReference type="Proteomes" id="UP000618051"/>
    </source>
</evidence>
<dbReference type="PRINTS" id="PR01523">
    <property type="entry name" value="S1PRECEPTOR"/>
</dbReference>
<evidence type="ECO:0000313" key="13">
    <source>
        <dbReference type="EMBL" id="KAG0115819.1"/>
    </source>
</evidence>
<evidence type="ECO:0000256" key="11">
    <source>
        <dbReference type="SAM" id="Phobius"/>
    </source>
</evidence>
<evidence type="ECO:0000256" key="8">
    <source>
        <dbReference type="ARBA" id="ARBA00023180"/>
    </source>
</evidence>
<evidence type="ECO:0000256" key="2">
    <source>
        <dbReference type="ARBA" id="ARBA00022475"/>
    </source>
</evidence>
<dbReference type="Proteomes" id="UP000618051">
    <property type="component" value="Unassembled WGS sequence"/>
</dbReference>
<comment type="caution">
    <text evidence="13">The sequence shown here is derived from an EMBL/GenBank/DDBJ whole genome shotgun (WGS) entry which is preliminary data.</text>
</comment>
<dbReference type="Pfam" id="PF00001">
    <property type="entry name" value="7tm_1"/>
    <property type="match status" value="1"/>
</dbReference>
<keyword evidence="5" id="KW-0297">G-protein coupled receptor</keyword>
<dbReference type="OrthoDB" id="9874984at2759"/>
<dbReference type="PROSITE" id="PS50262">
    <property type="entry name" value="G_PROTEIN_RECEP_F1_2"/>
    <property type="match status" value="1"/>
</dbReference>
<dbReference type="GO" id="GO:0038036">
    <property type="term" value="F:sphingosine-1-phosphate receptor activity"/>
    <property type="evidence" value="ECO:0007669"/>
    <property type="project" value="InterPro"/>
</dbReference>
<evidence type="ECO:0000259" key="12">
    <source>
        <dbReference type="PROSITE" id="PS50262"/>
    </source>
</evidence>
<gene>
    <name evidence="14" type="ORF">IHE44_0011322</name>
    <name evidence="13" type="ORF">IHE44_005070</name>
</gene>
<dbReference type="PRINTS" id="PR00237">
    <property type="entry name" value="GPCRRHODOPSN"/>
</dbReference>
<reference evidence="14" key="3">
    <citation type="submission" date="2022-01" db="EMBL/GenBank/DDBJ databases">
        <authorList>
            <person name="Rubenstein D.R."/>
        </authorList>
    </citation>
    <scope>NUCLEOTIDE SEQUENCE</scope>
    <source>
        <strain evidence="14">SS15</strain>
        <tissue evidence="14">Liver</tissue>
    </source>
</reference>
<comment type="subcellular location">
    <subcellularLocation>
        <location evidence="1">Cell membrane</location>
        <topology evidence="1">Multi-pass membrane protein</topology>
    </subcellularLocation>
</comment>
<evidence type="ECO:0000256" key="1">
    <source>
        <dbReference type="ARBA" id="ARBA00004651"/>
    </source>
</evidence>
<protein>
    <recommendedName>
        <fullName evidence="12">G-protein coupled receptors family 1 profile domain-containing protein</fullName>
    </recommendedName>
</protein>
<dbReference type="InterPro" id="IPR000276">
    <property type="entry name" value="GPCR_Rhodpsn"/>
</dbReference>
<evidence type="ECO:0000313" key="14">
    <source>
        <dbReference type="EMBL" id="KAI1239885.1"/>
    </source>
</evidence>
<evidence type="ECO:0000256" key="4">
    <source>
        <dbReference type="ARBA" id="ARBA00022989"/>
    </source>
</evidence>
<dbReference type="AlphaFoldDB" id="A0A835TTB2"/>
<dbReference type="EMBL" id="JADDUC010000200">
    <property type="protein sequence ID" value="KAG0115819.1"/>
    <property type="molecule type" value="Genomic_DNA"/>
</dbReference>
<evidence type="ECO:0000256" key="3">
    <source>
        <dbReference type="ARBA" id="ARBA00022692"/>
    </source>
</evidence>
<dbReference type="InterPro" id="IPR004061">
    <property type="entry name" value="S1P_rcpt"/>
</dbReference>
<feature type="transmembrane region" description="Helical" evidence="11">
    <location>
        <begin position="108"/>
        <end position="131"/>
    </location>
</feature>
<keyword evidence="6 11" id="KW-0472">Membrane</keyword>
<feature type="transmembrane region" description="Helical" evidence="11">
    <location>
        <begin position="72"/>
        <end position="88"/>
    </location>
</feature>
<keyword evidence="15" id="KW-1185">Reference proteome</keyword>
<feature type="transmembrane region" description="Helical" evidence="11">
    <location>
        <begin position="146"/>
        <end position="167"/>
    </location>
</feature>
<keyword evidence="8" id="KW-0325">Glycoprotein</keyword>
<evidence type="ECO:0000256" key="9">
    <source>
        <dbReference type="ARBA" id="ARBA00023224"/>
    </source>
</evidence>
<feature type="domain" description="G-protein coupled receptors family 1 profile" evidence="12">
    <location>
        <begin position="74"/>
        <end position="164"/>
    </location>
</feature>
<reference evidence="13" key="1">
    <citation type="submission" date="2020-10" db="EMBL/GenBank/DDBJ databases">
        <title>Feather gene expression reveals the developmental basis of iridescence in African starlings.</title>
        <authorList>
            <person name="Rubenstein D.R."/>
        </authorList>
    </citation>
    <scope>NUCLEOTIDE SEQUENCE</scope>
    <source>
        <strain evidence="13">SS15</strain>
        <tissue evidence="13">Liver</tissue>
    </source>
</reference>
<dbReference type="GO" id="GO:0005886">
    <property type="term" value="C:plasma membrane"/>
    <property type="evidence" value="ECO:0007669"/>
    <property type="project" value="UniProtKB-SubCell"/>
</dbReference>
<dbReference type="EMBL" id="JADDUC020000004">
    <property type="protein sequence ID" value="KAI1239885.1"/>
    <property type="molecule type" value="Genomic_DNA"/>
</dbReference>
<accession>A0A835TTB2</accession>
<keyword evidence="2" id="KW-1003">Cell membrane</keyword>
<proteinExistence type="predicted"/>
<evidence type="ECO:0000256" key="5">
    <source>
        <dbReference type="ARBA" id="ARBA00023040"/>
    </source>
</evidence>
<keyword evidence="7" id="KW-0675">Receptor</keyword>
<evidence type="ECO:0000256" key="10">
    <source>
        <dbReference type="SAM" id="MobiDB-lite"/>
    </source>
</evidence>
<keyword evidence="3 11" id="KW-0812">Transmembrane</keyword>
<reference evidence="14 15" key="2">
    <citation type="journal article" date="2021" name="J. Hered.">
        <title>Feather Gene Expression Elucidates the Developmental Basis of Plumage Iridescence in African Starlings.</title>
        <authorList>
            <person name="Rubenstein D.R."/>
            <person name="Corvelo A."/>
            <person name="MacManes M.D."/>
            <person name="Maia R."/>
            <person name="Narzisi G."/>
            <person name="Rousaki A."/>
            <person name="Vandenabeele P."/>
            <person name="Shawkey M.D."/>
            <person name="Solomon J."/>
        </authorList>
    </citation>
    <scope>NUCLEOTIDE SEQUENCE [LARGE SCALE GENOMIC DNA]</scope>
    <source>
        <strain evidence="14">SS15</strain>
    </source>
</reference>
<dbReference type="PANTHER" id="PTHR22750">
    <property type="entry name" value="G-PROTEIN COUPLED RECEPTOR"/>
    <property type="match status" value="1"/>
</dbReference>
<feature type="region of interest" description="Disordered" evidence="10">
    <location>
        <begin position="418"/>
        <end position="439"/>
    </location>
</feature>
<evidence type="ECO:0000256" key="7">
    <source>
        <dbReference type="ARBA" id="ARBA00023170"/>
    </source>
</evidence>
<dbReference type="InterPro" id="IPR017452">
    <property type="entry name" value="GPCR_Rhodpsn_7TM"/>
</dbReference>
<keyword evidence="9" id="KW-0807">Transducer</keyword>
<sequence>MLYCCTQKRRENYCVCGGGGSLTSAGDHINLSPVVKPQSVPVGEEIAQEGGYLGAHSDPSCSLHPWTWDNKAILVAIVILYARIYILVKSSSRNVTNHNNSERSMALLRTVVIVVSVFIACWSPLFILFLIDVACRVKECSVLYKAHWFIALAVINSAMNPIIYTLASKEMRRAFFRLVCGCLVKSKVARSLPIQPTPDNSRTASNRYDQGPQTLYLSGAKNKTHDNYFNLSEDVSTVAGQDTYRKLELPYPLHPAVGKVPSSAEGVFGQQRDGTGLPHFSPRHTCRTTEGLVHIPELMHKHIWSLVRKEVNRKELTHVKQILSWAACFSILCCCTEGSSSIAFSMRWHQSQCQTDTVVSSHLRVSAMSTSKLKCLICQEKEAITEVHCHPPVWGLNRQSCWAMPICKSNPWHKQEMGEATARLESSEKPDVSQAYSTQKNLPQKELYERKRNSFVNLEKRQNIKPYSSRTALFIRSGQQDCKM</sequence>
<organism evidence="13">
    <name type="scientific">Lamprotornis superbus</name>
    <dbReference type="NCBI Taxonomy" id="245042"/>
    <lineage>
        <taxon>Eukaryota</taxon>
        <taxon>Metazoa</taxon>
        <taxon>Chordata</taxon>
        <taxon>Craniata</taxon>
        <taxon>Vertebrata</taxon>
        <taxon>Euteleostomi</taxon>
        <taxon>Archelosauria</taxon>
        <taxon>Archosauria</taxon>
        <taxon>Dinosauria</taxon>
        <taxon>Saurischia</taxon>
        <taxon>Theropoda</taxon>
        <taxon>Coelurosauria</taxon>
        <taxon>Aves</taxon>
        <taxon>Neognathae</taxon>
        <taxon>Neoaves</taxon>
        <taxon>Telluraves</taxon>
        <taxon>Australaves</taxon>
        <taxon>Passeriformes</taxon>
        <taxon>Sturnidae</taxon>
        <taxon>Lamprotornis</taxon>
    </lineage>
</organism>
<evidence type="ECO:0000256" key="6">
    <source>
        <dbReference type="ARBA" id="ARBA00023136"/>
    </source>
</evidence>
<keyword evidence="4 11" id="KW-1133">Transmembrane helix</keyword>